<dbReference type="InterPro" id="IPR041282">
    <property type="entry name" value="FYVE_2"/>
</dbReference>
<keyword evidence="3 5" id="KW-0863">Zinc-finger</keyword>
<feature type="domain" description="C2" evidence="7">
    <location>
        <begin position="391"/>
        <end position="515"/>
    </location>
</feature>
<dbReference type="Gene3D" id="3.30.40.10">
    <property type="entry name" value="Zinc/RING finger domain, C3HC4 (zinc finger)"/>
    <property type="match status" value="1"/>
</dbReference>
<dbReference type="EMBL" id="CH940664">
    <property type="protein sequence ID" value="KRF80878.1"/>
    <property type="molecule type" value="Genomic_DNA"/>
</dbReference>
<dbReference type="GO" id="GO:0008270">
    <property type="term" value="F:zinc ion binding"/>
    <property type="evidence" value="ECO:0007669"/>
    <property type="project" value="UniProtKB-KW"/>
</dbReference>
<evidence type="ECO:0000259" key="8">
    <source>
        <dbReference type="PROSITE" id="PS50178"/>
    </source>
</evidence>
<keyword evidence="1" id="KW-0479">Metal-binding</keyword>
<dbReference type="PANTHER" id="PTHR45729">
    <property type="entry name" value="RABPHILIN, ISOFORM A"/>
    <property type="match status" value="1"/>
</dbReference>
<dbReference type="FunCoup" id="A0A0Q9WIT2">
    <property type="interactions" value="175"/>
</dbReference>
<evidence type="ECO:0000313" key="11">
    <source>
        <dbReference type="Proteomes" id="UP000008792"/>
    </source>
</evidence>
<evidence type="ECO:0000256" key="3">
    <source>
        <dbReference type="ARBA" id="ARBA00022771"/>
    </source>
</evidence>
<feature type="domain" description="FYVE-type" evidence="8">
    <location>
        <begin position="94"/>
        <end position="156"/>
    </location>
</feature>
<dbReference type="PROSITE" id="PS50178">
    <property type="entry name" value="ZF_FYVE"/>
    <property type="match status" value="1"/>
</dbReference>
<feature type="region of interest" description="Disordered" evidence="6">
    <location>
        <begin position="220"/>
        <end position="275"/>
    </location>
</feature>
<protein>
    <submittedName>
        <fullName evidence="10">Uncharacterized protein, isoform B</fullName>
    </submittedName>
</protein>
<dbReference type="FunFam" id="3.30.40.10:FF:000182">
    <property type="entry name" value="rabphilin-3A isoform X1"/>
    <property type="match status" value="1"/>
</dbReference>
<dbReference type="PRINTS" id="PR00360">
    <property type="entry name" value="C2DOMAIN"/>
</dbReference>
<dbReference type="InterPro" id="IPR001565">
    <property type="entry name" value="Synaptotagmin"/>
</dbReference>
<dbReference type="InterPro" id="IPR010911">
    <property type="entry name" value="Rab_BD"/>
</dbReference>
<dbReference type="GO" id="GO:0061669">
    <property type="term" value="P:spontaneous neurotransmitter secretion"/>
    <property type="evidence" value="ECO:0007669"/>
    <property type="project" value="TreeGrafter"/>
</dbReference>
<dbReference type="AlphaFoldDB" id="A0A0Q9WIT2"/>
<dbReference type="PROSITE" id="PS50916">
    <property type="entry name" value="RABBD"/>
    <property type="match status" value="1"/>
</dbReference>
<name>A0A0Q9WIT2_DROVI</name>
<dbReference type="GO" id="GO:0006887">
    <property type="term" value="P:exocytosis"/>
    <property type="evidence" value="ECO:0007669"/>
    <property type="project" value="TreeGrafter"/>
</dbReference>
<dbReference type="GO" id="GO:0098793">
    <property type="term" value="C:presynapse"/>
    <property type="evidence" value="ECO:0007669"/>
    <property type="project" value="GOC"/>
</dbReference>
<dbReference type="SUPFAM" id="SSF49562">
    <property type="entry name" value="C2 domain (Calcium/lipid-binding domain, CaLB)"/>
    <property type="match status" value="2"/>
</dbReference>
<dbReference type="STRING" id="7244.A0A0Q9WIT2"/>
<dbReference type="InterPro" id="IPR035892">
    <property type="entry name" value="C2_domain_sf"/>
</dbReference>
<evidence type="ECO:0000256" key="5">
    <source>
        <dbReference type="PROSITE-ProRule" id="PRU00091"/>
    </source>
</evidence>
<dbReference type="InterPro" id="IPR043566">
    <property type="entry name" value="Rabphilin/DOC2/Noc2"/>
</dbReference>
<dbReference type="CDD" id="cd08384">
    <property type="entry name" value="C2B_Rabphilin_Doc2"/>
    <property type="match status" value="1"/>
</dbReference>
<feature type="region of interest" description="Disordered" evidence="6">
    <location>
        <begin position="344"/>
        <end position="384"/>
    </location>
</feature>
<evidence type="ECO:0000313" key="10">
    <source>
        <dbReference type="EMBL" id="KRF80878.1"/>
    </source>
</evidence>
<evidence type="ECO:0000256" key="6">
    <source>
        <dbReference type="SAM" id="MobiDB-lite"/>
    </source>
</evidence>
<feature type="compositionally biased region" description="Low complexity" evidence="6">
    <location>
        <begin position="344"/>
        <end position="358"/>
    </location>
</feature>
<dbReference type="InterPro" id="IPR013083">
    <property type="entry name" value="Znf_RING/FYVE/PHD"/>
</dbReference>
<keyword evidence="11" id="KW-1185">Reference proteome</keyword>
<keyword evidence="2" id="KW-0677">Repeat</keyword>
<dbReference type="Proteomes" id="UP000008792">
    <property type="component" value="Unassembled WGS sequence"/>
</dbReference>
<dbReference type="PANTHER" id="PTHR45729:SF6">
    <property type="entry name" value="RABPHILIN, ISOFORM A"/>
    <property type="match status" value="1"/>
</dbReference>
<dbReference type="SMART" id="SM00239">
    <property type="entry name" value="C2"/>
    <property type="match status" value="2"/>
</dbReference>
<sequence length="676" mass="75997">MHFDSRHFRCNTRAEQALELARRATIQQLDRVRAAKMRLKAGWSSSKTNEPLRPDEQEAIISVIRRNEEIEIAERQRVGRLVERVEKIKLHAVERGPNCCRLCGDAFGLLRPQRIICEDCRKSVCTKCSVDINIRYHNSERTREIWLCRICSETREMWKKSGAWFFKGLPNYDMPVRSLSATNTPTATPIAGGAGGKAASALGRSLHATPTRAARIKKLTIRVNDSSSSSSSGGGGGGNSSASGQSEPEEEDQPDQGTKPGTAAAAAAAGSQRLQRDESFRLRAYGSIRSFIDGGERKLSNSFLFGRQGNARQADSQDYDNISTASTVAQLRREGSFLRRSSVSSSWSFSDSSGSGNSATHNQTPQQQQQQQKQQQHQQQQQQQQHCRDPLLGWLEIAISYRESFHSLDCTMVRARDLPAMDAAGLADPYCKLNIVTPEGHTKYTRWQRTKTVHKTRNPDFNETLQFVGVEPEELGNSLLYVALFDDDKYGHDFLGAAKICLSTVHSTSQYRISVPLGVEDQYSTEAELAQSWPNGKMLISLCYNTKRRALVVNVKQCINLLAMDNNGSSDPFVKLQLKPDVHKNKKHKTSVKWRTLNPIYNEEFYFEASPHDLNKEMLILTVWDKDLGKSNDFLGSLQLGAQSKGDRLQQWLDCIRLPDHFHEKWHCLAPDNPTH</sequence>
<dbReference type="GO" id="GO:0006886">
    <property type="term" value="P:intracellular protein transport"/>
    <property type="evidence" value="ECO:0007669"/>
    <property type="project" value="InterPro"/>
</dbReference>
<dbReference type="OrthoDB" id="270970at2759"/>
<dbReference type="GO" id="GO:0017158">
    <property type="term" value="P:regulation of calcium ion-dependent exocytosis"/>
    <property type="evidence" value="ECO:0007669"/>
    <property type="project" value="TreeGrafter"/>
</dbReference>
<evidence type="ECO:0000256" key="4">
    <source>
        <dbReference type="ARBA" id="ARBA00022833"/>
    </source>
</evidence>
<dbReference type="GO" id="GO:0031267">
    <property type="term" value="F:small GTPase binding"/>
    <property type="evidence" value="ECO:0007669"/>
    <property type="project" value="InterPro"/>
</dbReference>
<dbReference type="InterPro" id="IPR017455">
    <property type="entry name" value="Znf_FYVE-rel"/>
</dbReference>
<evidence type="ECO:0000256" key="1">
    <source>
        <dbReference type="ARBA" id="ARBA00022723"/>
    </source>
</evidence>
<dbReference type="PROSITE" id="PS50004">
    <property type="entry name" value="C2"/>
    <property type="match status" value="2"/>
</dbReference>
<dbReference type="FunFam" id="2.60.40.150:FF:000244">
    <property type="entry name" value="Rabphilin, isoform A"/>
    <property type="match status" value="1"/>
</dbReference>
<reference evidence="10 11" key="1">
    <citation type="journal article" date="2007" name="Nature">
        <title>Evolution of genes and genomes on the Drosophila phylogeny.</title>
        <authorList>
            <consortium name="Drosophila 12 Genomes Consortium"/>
            <person name="Clark A.G."/>
            <person name="Eisen M.B."/>
            <person name="Smith D.R."/>
            <person name="Bergman C.M."/>
            <person name="Oliver B."/>
            <person name="Markow T.A."/>
            <person name="Kaufman T.C."/>
            <person name="Kellis M."/>
            <person name="Gelbart W."/>
            <person name="Iyer V.N."/>
            <person name="Pollard D.A."/>
            <person name="Sackton T.B."/>
            <person name="Larracuente A.M."/>
            <person name="Singh N.D."/>
            <person name="Abad J.P."/>
            <person name="Abt D.N."/>
            <person name="Adryan B."/>
            <person name="Aguade M."/>
            <person name="Akashi H."/>
            <person name="Anderson W.W."/>
            <person name="Aquadro C.F."/>
            <person name="Ardell D.H."/>
            <person name="Arguello R."/>
            <person name="Artieri C.G."/>
            <person name="Barbash D.A."/>
            <person name="Barker D."/>
            <person name="Barsanti P."/>
            <person name="Batterham P."/>
            <person name="Batzoglou S."/>
            <person name="Begun D."/>
            <person name="Bhutkar A."/>
            <person name="Blanco E."/>
            <person name="Bosak S.A."/>
            <person name="Bradley R.K."/>
            <person name="Brand A.D."/>
            <person name="Brent M.R."/>
            <person name="Brooks A.N."/>
            <person name="Brown R.H."/>
            <person name="Butlin R.K."/>
            <person name="Caggese C."/>
            <person name="Calvi B.R."/>
            <person name="Bernardo de Carvalho A."/>
            <person name="Caspi A."/>
            <person name="Castrezana S."/>
            <person name="Celniker S.E."/>
            <person name="Chang J.L."/>
            <person name="Chapple C."/>
            <person name="Chatterji S."/>
            <person name="Chinwalla A."/>
            <person name="Civetta A."/>
            <person name="Clifton S.W."/>
            <person name="Comeron J.M."/>
            <person name="Costello J.C."/>
            <person name="Coyne J.A."/>
            <person name="Daub J."/>
            <person name="David R.G."/>
            <person name="Delcher A.L."/>
            <person name="Delehaunty K."/>
            <person name="Do C.B."/>
            <person name="Ebling H."/>
            <person name="Edwards K."/>
            <person name="Eickbush T."/>
            <person name="Evans J.D."/>
            <person name="Filipski A."/>
            <person name="Findeiss S."/>
            <person name="Freyhult E."/>
            <person name="Fulton L."/>
            <person name="Fulton R."/>
            <person name="Garcia A.C."/>
            <person name="Gardiner A."/>
            <person name="Garfield D.A."/>
            <person name="Garvin B.E."/>
            <person name="Gibson G."/>
            <person name="Gilbert D."/>
            <person name="Gnerre S."/>
            <person name="Godfrey J."/>
            <person name="Good R."/>
            <person name="Gotea V."/>
            <person name="Gravely B."/>
            <person name="Greenberg A.J."/>
            <person name="Griffiths-Jones S."/>
            <person name="Gross S."/>
            <person name="Guigo R."/>
            <person name="Gustafson E.A."/>
            <person name="Haerty W."/>
            <person name="Hahn M.W."/>
            <person name="Halligan D.L."/>
            <person name="Halpern A.L."/>
            <person name="Halter G.M."/>
            <person name="Han M.V."/>
            <person name="Heger A."/>
            <person name="Hillier L."/>
            <person name="Hinrichs A.S."/>
            <person name="Holmes I."/>
            <person name="Hoskins R.A."/>
            <person name="Hubisz M.J."/>
            <person name="Hultmark D."/>
            <person name="Huntley M.A."/>
            <person name="Jaffe D.B."/>
            <person name="Jagadeeshan S."/>
            <person name="Jeck W.R."/>
            <person name="Johnson J."/>
            <person name="Jones C.D."/>
            <person name="Jordan W.C."/>
            <person name="Karpen G.H."/>
            <person name="Kataoka E."/>
            <person name="Keightley P.D."/>
            <person name="Kheradpour P."/>
            <person name="Kirkness E.F."/>
            <person name="Koerich L.B."/>
            <person name="Kristiansen K."/>
            <person name="Kudrna D."/>
            <person name="Kulathinal R.J."/>
            <person name="Kumar S."/>
            <person name="Kwok R."/>
            <person name="Lander E."/>
            <person name="Langley C.H."/>
            <person name="Lapoint R."/>
            <person name="Lazzaro B.P."/>
            <person name="Lee S.J."/>
            <person name="Levesque L."/>
            <person name="Li R."/>
            <person name="Lin C.F."/>
            <person name="Lin M.F."/>
            <person name="Lindblad-Toh K."/>
            <person name="Llopart A."/>
            <person name="Long M."/>
            <person name="Low L."/>
            <person name="Lozovsky E."/>
            <person name="Lu J."/>
            <person name="Luo M."/>
            <person name="Machado C.A."/>
            <person name="Makalowski W."/>
            <person name="Marzo M."/>
            <person name="Matsuda M."/>
            <person name="Matzkin L."/>
            <person name="McAllister B."/>
            <person name="McBride C.S."/>
            <person name="McKernan B."/>
            <person name="McKernan K."/>
            <person name="Mendez-Lago M."/>
            <person name="Minx P."/>
            <person name="Mollenhauer M.U."/>
            <person name="Montooth K."/>
            <person name="Mount S.M."/>
            <person name="Mu X."/>
            <person name="Myers E."/>
            <person name="Negre B."/>
            <person name="Newfeld S."/>
            <person name="Nielsen R."/>
            <person name="Noor M.A."/>
            <person name="O'Grady P."/>
            <person name="Pachter L."/>
            <person name="Papaceit M."/>
            <person name="Parisi M.J."/>
            <person name="Parisi M."/>
            <person name="Parts L."/>
            <person name="Pedersen J.S."/>
            <person name="Pesole G."/>
            <person name="Phillippy A.M."/>
            <person name="Ponting C.P."/>
            <person name="Pop M."/>
            <person name="Porcelli D."/>
            <person name="Powell J.R."/>
            <person name="Prohaska S."/>
            <person name="Pruitt K."/>
            <person name="Puig M."/>
            <person name="Quesneville H."/>
            <person name="Ram K.R."/>
            <person name="Rand D."/>
            <person name="Rasmussen M.D."/>
            <person name="Reed L.K."/>
            <person name="Reenan R."/>
            <person name="Reily A."/>
            <person name="Remington K.A."/>
            <person name="Rieger T.T."/>
            <person name="Ritchie M.G."/>
            <person name="Robin C."/>
            <person name="Rogers Y.H."/>
            <person name="Rohde C."/>
            <person name="Rozas J."/>
            <person name="Rubenfield M.J."/>
            <person name="Ruiz A."/>
            <person name="Russo S."/>
            <person name="Salzberg S.L."/>
            <person name="Sanchez-Gracia A."/>
            <person name="Saranga D.J."/>
            <person name="Sato H."/>
            <person name="Schaeffer S.W."/>
            <person name="Schatz M.C."/>
            <person name="Schlenke T."/>
            <person name="Schwartz R."/>
            <person name="Segarra C."/>
            <person name="Singh R.S."/>
            <person name="Sirot L."/>
            <person name="Sirota M."/>
            <person name="Sisneros N.B."/>
            <person name="Smith C.D."/>
            <person name="Smith T.F."/>
            <person name="Spieth J."/>
            <person name="Stage D.E."/>
            <person name="Stark A."/>
            <person name="Stephan W."/>
            <person name="Strausberg R.L."/>
            <person name="Strempel S."/>
            <person name="Sturgill D."/>
            <person name="Sutton G."/>
            <person name="Sutton G.G."/>
            <person name="Tao W."/>
            <person name="Teichmann S."/>
            <person name="Tobari Y.N."/>
            <person name="Tomimura Y."/>
            <person name="Tsolas J.M."/>
            <person name="Valente V.L."/>
            <person name="Venter E."/>
            <person name="Venter J.C."/>
            <person name="Vicario S."/>
            <person name="Vieira F.G."/>
            <person name="Vilella A.J."/>
            <person name="Villasante A."/>
            <person name="Walenz B."/>
            <person name="Wang J."/>
            <person name="Wasserman M."/>
            <person name="Watts T."/>
            <person name="Wilson D."/>
            <person name="Wilson R.K."/>
            <person name="Wing R.A."/>
            <person name="Wolfner M.F."/>
            <person name="Wong A."/>
            <person name="Wong G.K."/>
            <person name="Wu C.I."/>
            <person name="Wu G."/>
            <person name="Yamamoto D."/>
            <person name="Yang H.P."/>
            <person name="Yang S.P."/>
            <person name="Yorke J.A."/>
            <person name="Yoshida K."/>
            <person name="Zdobnov E."/>
            <person name="Zhang P."/>
            <person name="Zhang Y."/>
            <person name="Zimin A.V."/>
            <person name="Baldwin J."/>
            <person name="Abdouelleil A."/>
            <person name="Abdulkadir J."/>
            <person name="Abebe A."/>
            <person name="Abera B."/>
            <person name="Abreu J."/>
            <person name="Acer S.C."/>
            <person name="Aftuck L."/>
            <person name="Alexander A."/>
            <person name="An P."/>
            <person name="Anderson E."/>
            <person name="Anderson S."/>
            <person name="Arachi H."/>
            <person name="Azer M."/>
            <person name="Bachantsang P."/>
            <person name="Barry A."/>
            <person name="Bayul T."/>
            <person name="Berlin A."/>
            <person name="Bessette D."/>
            <person name="Bloom T."/>
            <person name="Blye J."/>
            <person name="Boguslavskiy L."/>
            <person name="Bonnet C."/>
            <person name="Boukhgalter B."/>
            <person name="Bourzgui I."/>
            <person name="Brown A."/>
            <person name="Cahill P."/>
            <person name="Channer S."/>
            <person name="Cheshatsang Y."/>
            <person name="Chuda L."/>
            <person name="Citroen M."/>
            <person name="Collymore A."/>
            <person name="Cooke P."/>
            <person name="Costello M."/>
            <person name="D'Aco K."/>
            <person name="Daza R."/>
            <person name="De Haan G."/>
            <person name="DeGray S."/>
            <person name="DeMaso C."/>
            <person name="Dhargay N."/>
            <person name="Dooley K."/>
            <person name="Dooley E."/>
            <person name="Doricent M."/>
            <person name="Dorje P."/>
            <person name="Dorjee K."/>
            <person name="Dupes A."/>
            <person name="Elong R."/>
            <person name="Falk J."/>
            <person name="Farina A."/>
            <person name="Faro S."/>
            <person name="Ferguson D."/>
            <person name="Fisher S."/>
            <person name="Foley C.D."/>
            <person name="Franke A."/>
            <person name="Friedrich D."/>
            <person name="Gadbois L."/>
            <person name="Gearin G."/>
            <person name="Gearin C.R."/>
            <person name="Giannoukos G."/>
            <person name="Goode T."/>
            <person name="Graham J."/>
            <person name="Grandbois E."/>
            <person name="Grewal S."/>
            <person name="Gyaltsen K."/>
            <person name="Hafez N."/>
            <person name="Hagos B."/>
            <person name="Hall J."/>
            <person name="Henson C."/>
            <person name="Hollinger A."/>
            <person name="Honan T."/>
            <person name="Huard M.D."/>
            <person name="Hughes L."/>
            <person name="Hurhula B."/>
            <person name="Husby M.E."/>
            <person name="Kamat A."/>
            <person name="Kanga B."/>
            <person name="Kashin S."/>
            <person name="Khazanovich D."/>
            <person name="Kisner P."/>
            <person name="Lance K."/>
            <person name="Lara M."/>
            <person name="Lee W."/>
            <person name="Lennon N."/>
            <person name="Letendre F."/>
            <person name="LeVine R."/>
            <person name="Lipovsky A."/>
            <person name="Liu X."/>
            <person name="Liu J."/>
            <person name="Liu S."/>
            <person name="Lokyitsang T."/>
            <person name="Lokyitsang Y."/>
            <person name="Lubonja R."/>
            <person name="Lui A."/>
            <person name="MacDonald P."/>
            <person name="Magnisalis V."/>
            <person name="Maru K."/>
            <person name="Matthews C."/>
            <person name="McCusker W."/>
            <person name="McDonough S."/>
            <person name="Mehta T."/>
            <person name="Meldrim J."/>
            <person name="Meneus L."/>
            <person name="Mihai O."/>
            <person name="Mihalev A."/>
            <person name="Mihova T."/>
            <person name="Mittelman R."/>
            <person name="Mlenga V."/>
            <person name="Montmayeur A."/>
            <person name="Mulrain L."/>
            <person name="Navidi A."/>
            <person name="Naylor J."/>
            <person name="Negash T."/>
            <person name="Nguyen T."/>
            <person name="Nguyen N."/>
            <person name="Nicol R."/>
            <person name="Norbu C."/>
            <person name="Norbu N."/>
            <person name="Novod N."/>
            <person name="O'Neill B."/>
            <person name="Osman S."/>
            <person name="Markiewicz E."/>
            <person name="Oyono O.L."/>
            <person name="Patti C."/>
            <person name="Phunkhang P."/>
            <person name="Pierre F."/>
            <person name="Priest M."/>
            <person name="Raghuraman S."/>
            <person name="Rege F."/>
            <person name="Reyes R."/>
            <person name="Rise C."/>
            <person name="Rogov P."/>
            <person name="Ross K."/>
            <person name="Ryan E."/>
            <person name="Settipalli S."/>
            <person name="Shea T."/>
            <person name="Sherpa N."/>
            <person name="Shi L."/>
            <person name="Shih D."/>
            <person name="Sparrow T."/>
            <person name="Spaulding J."/>
            <person name="Stalker J."/>
            <person name="Stange-Thomann N."/>
            <person name="Stavropoulos S."/>
            <person name="Stone C."/>
            <person name="Strader C."/>
            <person name="Tesfaye S."/>
            <person name="Thomson T."/>
            <person name="Thoulutsang Y."/>
            <person name="Thoulutsang D."/>
            <person name="Topham K."/>
            <person name="Topping I."/>
            <person name="Tsamla T."/>
            <person name="Vassiliev H."/>
            <person name="Vo A."/>
            <person name="Wangchuk T."/>
            <person name="Wangdi T."/>
            <person name="Weiand M."/>
            <person name="Wilkinson J."/>
            <person name="Wilson A."/>
            <person name="Yadav S."/>
            <person name="Young G."/>
            <person name="Yu Q."/>
            <person name="Zembek L."/>
            <person name="Zhong D."/>
            <person name="Zimmer A."/>
            <person name="Zwirko Z."/>
            <person name="Jaffe D.B."/>
            <person name="Alvarez P."/>
            <person name="Brockman W."/>
            <person name="Butler J."/>
            <person name="Chin C."/>
            <person name="Gnerre S."/>
            <person name="Grabherr M."/>
            <person name="Kleber M."/>
            <person name="Mauceli E."/>
            <person name="MacCallum I."/>
        </authorList>
    </citation>
    <scope>NUCLEOTIDE SEQUENCE [LARGE SCALE GENOMIC DNA]</scope>
    <source>
        <strain evidence="11">Tucson 15010-1051.87</strain>
    </source>
</reference>
<dbReference type="Pfam" id="PF00168">
    <property type="entry name" value="C2"/>
    <property type="match status" value="2"/>
</dbReference>
<evidence type="ECO:0000259" key="7">
    <source>
        <dbReference type="PROSITE" id="PS50004"/>
    </source>
</evidence>
<feature type="domain" description="C2" evidence="7">
    <location>
        <begin position="534"/>
        <end position="667"/>
    </location>
</feature>
<dbReference type="InParanoid" id="A0A0Q9WIT2"/>
<organism evidence="10 11">
    <name type="scientific">Drosophila virilis</name>
    <name type="common">Fruit fly</name>
    <dbReference type="NCBI Taxonomy" id="7244"/>
    <lineage>
        <taxon>Eukaryota</taxon>
        <taxon>Metazoa</taxon>
        <taxon>Ecdysozoa</taxon>
        <taxon>Arthropoda</taxon>
        <taxon>Hexapoda</taxon>
        <taxon>Insecta</taxon>
        <taxon>Pterygota</taxon>
        <taxon>Neoptera</taxon>
        <taxon>Endopterygota</taxon>
        <taxon>Diptera</taxon>
        <taxon>Brachycera</taxon>
        <taxon>Muscomorpha</taxon>
        <taxon>Ephydroidea</taxon>
        <taxon>Drosophilidae</taxon>
        <taxon>Drosophila</taxon>
    </lineage>
</organism>
<proteinExistence type="predicted"/>
<keyword evidence="4" id="KW-0862">Zinc</keyword>
<dbReference type="InterPro" id="IPR011011">
    <property type="entry name" value="Znf_FYVE_PHD"/>
</dbReference>
<dbReference type="SMR" id="A0A0Q9WIT2"/>
<gene>
    <name evidence="10" type="primary">Dvir\GJ14870</name>
    <name evidence="10" type="ORF">Dvir_GJ14870</name>
</gene>
<dbReference type="PRINTS" id="PR00399">
    <property type="entry name" value="SYNAPTOTAGMN"/>
</dbReference>
<dbReference type="Gene3D" id="2.60.40.150">
    <property type="entry name" value="C2 domain"/>
    <property type="match status" value="2"/>
</dbReference>
<feature type="domain" description="RabBD" evidence="9">
    <location>
        <begin position="46"/>
        <end position="168"/>
    </location>
</feature>
<evidence type="ECO:0000259" key="9">
    <source>
        <dbReference type="PROSITE" id="PS50916"/>
    </source>
</evidence>
<dbReference type="Pfam" id="PF02318">
    <property type="entry name" value="FYVE_2"/>
    <property type="match status" value="1"/>
</dbReference>
<evidence type="ECO:0000256" key="2">
    <source>
        <dbReference type="ARBA" id="ARBA00022737"/>
    </source>
</evidence>
<dbReference type="SUPFAM" id="SSF57903">
    <property type="entry name" value="FYVE/PHD zinc finger"/>
    <property type="match status" value="1"/>
</dbReference>
<dbReference type="InterPro" id="IPR000008">
    <property type="entry name" value="C2_dom"/>
</dbReference>
<accession>A0A0Q9WIT2</accession>
<dbReference type="GO" id="GO:0016020">
    <property type="term" value="C:membrane"/>
    <property type="evidence" value="ECO:0007669"/>
    <property type="project" value="InterPro"/>
</dbReference>
<feature type="compositionally biased region" description="Low complexity" evidence="6">
    <location>
        <begin position="366"/>
        <end position="384"/>
    </location>
</feature>